<proteinExistence type="predicted"/>
<protein>
    <submittedName>
        <fullName evidence="2">Uncharacterized protein</fullName>
    </submittedName>
</protein>
<dbReference type="Proteomes" id="UP000611723">
    <property type="component" value="Unassembled WGS sequence"/>
</dbReference>
<keyword evidence="1" id="KW-1133">Transmembrane helix</keyword>
<gene>
    <name evidence="2" type="ORF">JKA74_12020</name>
</gene>
<comment type="caution">
    <text evidence="2">The sequence shown here is derived from an EMBL/GenBank/DDBJ whole genome shotgun (WGS) entry which is preliminary data.</text>
</comment>
<sequence>MKKGLISGILLVAIGTFVVYWSVDHSPYAPLGEQVKDVFDSNSYRMSEFWYYTSLVVGTIIALLGLRNILRK</sequence>
<keyword evidence="1" id="KW-0472">Membrane</keyword>
<feature type="transmembrane region" description="Helical" evidence="1">
    <location>
        <begin position="5"/>
        <end position="23"/>
    </location>
</feature>
<dbReference type="RefSeq" id="WP_201431442.1">
    <property type="nucleotide sequence ID" value="NZ_JAEQBW010000005.1"/>
</dbReference>
<accession>A0A934WZL4</accession>
<keyword evidence="1" id="KW-0812">Transmembrane</keyword>
<name>A0A934WZL4_9BACT</name>
<reference evidence="2" key="1">
    <citation type="submission" date="2021-01" db="EMBL/GenBank/DDBJ databases">
        <title>Marivirga aurantiaca sp. nov., isolated from intertidal surface sediments.</title>
        <authorList>
            <person name="Zhang M."/>
        </authorList>
    </citation>
    <scope>NUCLEOTIDE SEQUENCE</scope>
    <source>
        <strain evidence="2">S37H4</strain>
    </source>
</reference>
<evidence type="ECO:0000256" key="1">
    <source>
        <dbReference type="SAM" id="Phobius"/>
    </source>
</evidence>
<evidence type="ECO:0000313" key="2">
    <source>
        <dbReference type="EMBL" id="MBK6265762.1"/>
    </source>
</evidence>
<keyword evidence="3" id="KW-1185">Reference proteome</keyword>
<organism evidence="2 3">
    <name type="scientific">Marivirga aurantiaca</name>
    <dbReference type="NCBI Taxonomy" id="2802615"/>
    <lineage>
        <taxon>Bacteria</taxon>
        <taxon>Pseudomonadati</taxon>
        <taxon>Bacteroidota</taxon>
        <taxon>Cytophagia</taxon>
        <taxon>Cytophagales</taxon>
        <taxon>Marivirgaceae</taxon>
        <taxon>Marivirga</taxon>
    </lineage>
</organism>
<dbReference type="EMBL" id="JAEQBW010000005">
    <property type="protein sequence ID" value="MBK6265762.1"/>
    <property type="molecule type" value="Genomic_DNA"/>
</dbReference>
<evidence type="ECO:0000313" key="3">
    <source>
        <dbReference type="Proteomes" id="UP000611723"/>
    </source>
</evidence>
<feature type="transmembrane region" description="Helical" evidence="1">
    <location>
        <begin position="49"/>
        <end position="70"/>
    </location>
</feature>
<dbReference type="AlphaFoldDB" id="A0A934WZL4"/>